<dbReference type="Gene3D" id="1.10.443.10">
    <property type="entry name" value="Intergrase catalytic core"/>
    <property type="match status" value="1"/>
</dbReference>
<reference evidence="2 3" key="1">
    <citation type="submission" date="2020-08" db="EMBL/GenBank/DDBJ databases">
        <title>Genomic Encyclopedia of Type Strains, Phase IV (KMG-IV): sequencing the most valuable type-strain genomes for metagenomic binning, comparative biology and taxonomic classification.</title>
        <authorList>
            <person name="Goeker M."/>
        </authorList>
    </citation>
    <scope>NUCLEOTIDE SEQUENCE [LARGE SCALE GENOMIC DNA]</scope>
    <source>
        <strain evidence="2 3">DSM 7050</strain>
    </source>
</reference>
<dbReference type="Proteomes" id="UP000539538">
    <property type="component" value="Unassembled WGS sequence"/>
</dbReference>
<dbReference type="InterPro" id="IPR024965">
    <property type="entry name" value="Putative_integrase"/>
</dbReference>
<dbReference type="EMBL" id="JACHOT010000002">
    <property type="protein sequence ID" value="MBB4650577.1"/>
    <property type="molecule type" value="Genomic_DNA"/>
</dbReference>
<name>A0ABR6L1E0_9HYPH</name>
<proteinExistence type="predicted"/>
<evidence type="ECO:0008006" key="4">
    <source>
        <dbReference type="Google" id="ProtNLM"/>
    </source>
</evidence>
<sequence>MKLEFRDDRNLMVSDQEPGSFFNASSEFVLLRMPDADELRVLWQEFDHELRTALKELLLAPYGDILEKLGPLGFAAKEADGRLRTLFGMLTSGTTAKSAHFRKSAMTKAMIALELIPDKTPHGKARKRIPRGEGSVEEYAIAMSKDDQVALIDALVDLEDVDEWMLVSQGSQVGWQELRKAVLSASDIRTFLSQLATDTDRLMGDDETRTVRFASANDKITFAPAWFAQWLARRGVWAWPARYVSRVMYLYPARFSPMATRMSVADHHRGFADLVFRYHQGQRNTGASMAIQAFVTAALCGNTWQDDFRWYPLAAFKEAAGTFSSRMQLTTSINAIYKLAIEHVDGKVNSRPEAQIFLTSVRIGKIGVDAFNWTSMPTPYNTQVASKMLGHPITTIPEYVVSWAAQFRALLPLFQVKTIKSVERSLSLWLIFLMTLDPEDAPLDFQSISRPKHVHDLRNENSHAFWNFLDAFFRSDSRDQGNRAISDMRKAFHLASVRDSFQHETNPFDAKLDKIGRGYTQRADVTPRKPLELEAWELIVRKNRENDYAFARSLGPKRFHHTLRNPTTGEYETVFWPAEPIVVDIILNSGMRHISARWVDSGEGDENRLDPGGMRLVPNPHPAATIGRKDSFLQLVSLPGRETRKIVGMKVGVNKTGAPFVIPWTDNHIVSSFYRMLDLQTTYNPIAAPVKPTGKGTWEVARANPELYPDIYPLFRDPGVALNTPVSDNKVLSYWKDLLRVCQPAVNQLFGHEYPLITDAGAVFDLHALRVTMVSNLLAAGVPIEIVRDLVGHATWMMTFHYNGRRSAKLHTTLQEAMQMRSEAHDRLASGDRDAILEYADEAVTPEFVENHVGVGMLRTYADRTTRSPFEIFFHGICPGGTCATGGEKVAEGKYKPVWRERACSGCRYRVTGPKFRPGIVNRINNLMAEMRLSAKRAKDLGDRIEQDELRAGKPAHALRRLQRAESSFKDQLSKEYTLESKILEMINQVQSMAAAEGKSAENLLLPSVPHFDPENLGYGFAEVHEFELMHTLVKEARILPAAIMEIPQGVEAHFKGMVREILRANNIADLMIRLPSDKETDACLQVGDVLLERYPEVSRFQQLREGAIQIDPDALEDVRREVSAALASSAAPARQIEFTE</sequence>
<keyword evidence="1" id="KW-0233">DNA recombination</keyword>
<dbReference type="InterPro" id="IPR011010">
    <property type="entry name" value="DNA_brk_join_enz"/>
</dbReference>
<organism evidence="2 3">
    <name type="scientific">Aminobacter niigataensis</name>
    <dbReference type="NCBI Taxonomy" id="83265"/>
    <lineage>
        <taxon>Bacteria</taxon>
        <taxon>Pseudomonadati</taxon>
        <taxon>Pseudomonadota</taxon>
        <taxon>Alphaproteobacteria</taxon>
        <taxon>Hyphomicrobiales</taxon>
        <taxon>Phyllobacteriaceae</taxon>
        <taxon>Aminobacter</taxon>
    </lineage>
</organism>
<protein>
    <recommendedName>
        <fullName evidence="4">Phage integrase family protein</fullName>
    </recommendedName>
</protein>
<evidence type="ECO:0000313" key="2">
    <source>
        <dbReference type="EMBL" id="MBB4650577.1"/>
    </source>
</evidence>
<dbReference type="RefSeq" id="WP_183262631.1">
    <property type="nucleotide sequence ID" value="NZ_BAAAVZ010000002.1"/>
</dbReference>
<gene>
    <name evidence="2" type="ORF">GGQ99_002332</name>
</gene>
<keyword evidence="3" id="KW-1185">Reference proteome</keyword>
<accession>A0ABR6L1E0</accession>
<evidence type="ECO:0000313" key="3">
    <source>
        <dbReference type="Proteomes" id="UP000539538"/>
    </source>
</evidence>
<dbReference type="SUPFAM" id="SSF56349">
    <property type="entry name" value="DNA breaking-rejoining enzymes"/>
    <property type="match status" value="1"/>
</dbReference>
<dbReference type="InterPro" id="IPR013762">
    <property type="entry name" value="Integrase-like_cat_sf"/>
</dbReference>
<evidence type="ECO:0000256" key="1">
    <source>
        <dbReference type="ARBA" id="ARBA00023172"/>
    </source>
</evidence>
<dbReference type="Pfam" id="PF13009">
    <property type="entry name" value="Integrase_2"/>
    <property type="match status" value="1"/>
</dbReference>
<comment type="caution">
    <text evidence="2">The sequence shown here is derived from an EMBL/GenBank/DDBJ whole genome shotgun (WGS) entry which is preliminary data.</text>
</comment>